<keyword evidence="1" id="KW-0472">Membrane</keyword>
<dbReference type="Pfam" id="PF00561">
    <property type="entry name" value="Abhydrolase_1"/>
    <property type="match status" value="1"/>
</dbReference>
<reference evidence="3 4" key="1">
    <citation type="submission" date="2016-10" db="EMBL/GenBank/DDBJ databases">
        <title>Complete genome sequences of three Cupriavidus strains isolated from various Malaysian environments.</title>
        <authorList>
            <person name="Abdullah A.A.-A."/>
            <person name="Shafie N.A.H."/>
            <person name="Lau N.S."/>
        </authorList>
    </citation>
    <scope>NUCLEOTIDE SEQUENCE [LARGE SCALE GENOMIC DNA]</scope>
    <source>
        <strain evidence="3 4">USMAA1020</strain>
    </source>
</reference>
<evidence type="ECO:0000256" key="1">
    <source>
        <dbReference type="SAM" id="Phobius"/>
    </source>
</evidence>
<dbReference type="SUPFAM" id="SSF53474">
    <property type="entry name" value="alpha/beta-Hydrolases"/>
    <property type="match status" value="1"/>
</dbReference>
<dbReference type="InterPro" id="IPR000073">
    <property type="entry name" value="AB_hydrolase_1"/>
</dbReference>
<dbReference type="InterPro" id="IPR029058">
    <property type="entry name" value="AB_hydrolase_fold"/>
</dbReference>
<dbReference type="Proteomes" id="UP000177515">
    <property type="component" value="Chromosome 1"/>
</dbReference>
<proteinExistence type="predicted"/>
<name>A0ABM6F2F5_9BURK</name>
<dbReference type="Gene3D" id="3.40.50.1820">
    <property type="entry name" value="alpha/beta hydrolase"/>
    <property type="match status" value="1"/>
</dbReference>
<evidence type="ECO:0000313" key="3">
    <source>
        <dbReference type="EMBL" id="AOZ05598.1"/>
    </source>
</evidence>
<dbReference type="PANTHER" id="PTHR37946">
    <property type="entry name" value="SLL1969 PROTEIN"/>
    <property type="match status" value="1"/>
</dbReference>
<evidence type="ECO:0000259" key="2">
    <source>
        <dbReference type="Pfam" id="PF00561"/>
    </source>
</evidence>
<keyword evidence="4" id="KW-1185">Reference proteome</keyword>
<feature type="transmembrane region" description="Helical" evidence="1">
    <location>
        <begin position="38"/>
        <end position="62"/>
    </location>
</feature>
<dbReference type="EMBL" id="CP017754">
    <property type="protein sequence ID" value="AOZ05598.1"/>
    <property type="molecule type" value="Genomic_DNA"/>
</dbReference>
<keyword evidence="1" id="KW-1133">Transmembrane helix</keyword>
<gene>
    <name evidence="3" type="ORF">BKK80_07135</name>
</gene>
<feature type="domain" description="AB hydrolase-1" evidence="2">
    <location>
        <begin position="127"/>
        <end position="227"/>
    </location>
</feature>
<accession>A0ABM6F2F5</accession>
<evidence type="ECO:0000313" key="4">
    <source>
        <dbReference type="Proteomes" id="UP000177515"/>
    </source>
</evidence>
<keyword evidence="1" id="KW-0812">Transmembrane</keyword>
<dbReference type="PANTHER" id="PTHR37946:SF1">
    <property type="entry name" value="SLL1969 PROTEIN"/>
    <property type="match status" value="1"/>
</dbReference>
<dbReference type="RefSeq" id="WP_071068782.1">
    <property type="nucleotide sequence ID" value="NZ_CP017754.1"/>
</dbReference>
<feature type="transmembrane region" description="Helical" evidence="1">
    <location>
        <begin position="74"/>
        <end position="95"/>
    </location>
</feature>
<protein>
    <submittedName>
        <fullName evidence="3">Acetyltransferase</fullName>
    </submittedName>
</protein>
<sequence>MTLSASALRRLALAGQFGLGLACAAALARWASWRWPAAALGAALLAALVFGLVVAGAFAISLSGAGVPATRRPAVPQAAAIAPLGAAAALACYLYECTAVFRMFNWIEPFRSSLSFVPPHAGAPARPPLLLVHGYACNHAVWLDLQPALAAAGYACEAIDLLPLFDSIDNHAGTVLARMRAIHARTGQAPLLLCHSMGGLAARAALVRGRAEGGAPCAGLVTLGSPHQGCALASLGAGASARQMRCDSAWLRALADAEGPAERALLASVFSWHDSIAGPAGTSCLPGARHWPLAGVGHVALLRHPRARDAVLAALDAFASAAPHAAGATPSARAPRKA</sequence>
<organism evidence="3 4">
    <name type="scientific">Cupriavidus malaysiensis</name>
    <dbReference type="NCBI Taxonomy" id="367825"/>
    <lineage>
        <taxon>Bacteria</taxon>
        <taxon>Pseudomonadati</taxon>
        <taxon>Pseudomonadota</taxon>
        <taxon>Betaproteobacteria</taxon>
        <taxon>Burkholderiales</taxon>
        <taxon>Burkholderiaceae</taxon>
        <taxon>Cupriavidus</taxon>
    </lineage>
</organism>